<proteinExistence type="predicted"/>
<accession>X1BHX0</accession>
<reference evidence="1" key="1">
    <citation type="journal article" date="2014" name="Front. Microbiol.">
        <title>High frequency of phylogenetically diverse reductive dehalogenase-homologous genes in deep subseafloor sedimentary metagenomes.</title>
        <authorList>
            <person name="Kawai M."/>
            <person name="Futagami T."/>
            <person name="Toyoda A."/>
            <person name="Takaki Y."/>
            <person name="Nishi S."/>
            <person name="Hori S."/>
            <person name="Arai W."/>
            <person name="Tsubouchi T."/>
            <person name="Morono Y."/>
            <person name="Uchiyama I."/>
            <person name="Ito T."/>
            <person name="Fujiyama A."/>
            <person name="Inagaki F."/>
            <person name="Takami H."/>
        </authorList>
    </citation>
    <scope>NUCLEOTIDE SEQUENCE</scope>
    <source>
        <strain evidence="1">Expedition CK06-06</strain>
    </source>
</reference>
<dbReference type="AlphaFoldDB" id="X1BHX0"/>
<feature type="non-terminal residue" evidence="1">
    <location>
        <position position="95"/>
    </location>
</feature>
<dbReference type="EMBL" id="BART01011333">
    <property type="protein sequence ID" value="GAG83713.1"/>
    <property type="molecule type" value="Genomic_DNA"/>
</dbReference>
<sequence length="95" mass="11223">MGDKNIILIRDEVYKLANKKEIQALTEHEFGHIVHGNVTQSDTCYDKDEVLADAFIEHPEHMKSLEKKWTCYIHKNCHKCKTKMIIDNETVENHW</sequence>
<name>X1BHX0_9ZZZZ</name>
<organism evidence="1">
    <name type="scientific">marine sediment metagenome</name>
    <dbReference type="NCBI Taxonomy" id="412755"/>
    <lineage>
        <taxon>unclassified sequences</taxon>
        <taxon>metagenomes</taxon>
        <taxon>ecological metagenomes</taxon>
    </lineage>
</organism>
<gene>
    <name evidence="1" type="ORF">S01H4_24190</name>
</gene>
<evidence type="ECO:0000313" key="1">
    <source>
        <dbReference type="EMBL" id="GAG83713.1"/>
    </source>
</evidence>
<comment type="caution">
    <text evidence="1">The sequence shown here is derived from an EMBL/GenBank/DDBJ whole genome shotgun (WGS) entry which is preliminary data.</text>
</comment>
<protein>
    <submittedName>
        <fullName evidence="1">Uncharacterized protein</fullName>
    </submittedName>
</protein>